<dbReference type="PANTHER" id="PTHR47245">
    <property type="entry name" value="PEPTIDYLPROLYL ISOMERASE"/>
    <property type="match status" value="1"/>
</dbReference>
<keyword evidence="1 4" id="KW-0413">Isomerase</keyword>
<dbReference type="Proteomes" id="UP001060414">
    <property type="component" value="Chromosome"/>
</dbReference>
<dbReference type="InterPro" id="IPR000297">
    <property type="entry name" value="PPIase_PpiC"/>
</dbReference>
<keyword evidence="1" id="KW-0697">Rotamase</keyword>
<protein>
    <submittedName>
        <fullName evidence="4">Peptidyl-prolyl cis-trans isomerase</fullName>
    </submittedName>
</protein>
<name>A0ABY5ZSL2_9BACT</name>
<dbReference type="InterPro" id="IPR046357">
    <property type="entry name" value="PPIase_dom_sf"/>
</dbReference>
<keyword evidence="5" id="KW-1185">Reference proteome</keyword>
<reference evidence="4" key="1">
    <citation type="journal article" date="2022" name="Environ. Microbiol.">
        <title>Geoalkalibacter halelectricus SAP #1 sp. nov. possessing extracellular electron transfer and mineral#reducing capabilities from a haloalkaline environment.</title>
        <authorList>
            <person name="Yadav S."/>
            <person name="Singh R."/>
            <person name="Sundharam S.S."/>
            <person name="Chaudhary S."/>
            <person name="Krishnamurthi S."/>
            <person name="Patil S.A."/>
        </authorList>
    </citation>
    <scope>NUCLEOTIDE SEQUENCE</scope>
    <source>
        <strain evidence="4">SAP-1</strain>
    </source>
</reference>
<evidence type="ECO:0000256" key="1">
    <source>
        <dbReference type="PROSITE-ProRule" id="PRU00278"/>
    </source>
</evidence>
<dbReference type="Pfam" id="PF13624">
    <property type="entry name" value="SurA_N_3"/>
    <property type="match status" value="1"/>
</dbReference>
<dbReference type="PROSITE" id="PS51257">
    <property type="entry name" value="PROKAR_LIPOPROTEIN"/>
    <property type="match status" value="1"/>
</dbReference>
<dbReference type="RefSeq" id="WP_260748583.1">
    <property type="nucleotide sequence ID" value="NZ_CP092109.1"/>
</dbReference>
<dbReference type="GO" id="GO:0016853">
    <property type="term" value="F:isomerase activity"/>
    <property type="evidence" value="ECO:0007669"/>
    <property type="project" value="UniProtKB-KW"/>
</dbReference>
<gene>
    <name evidence="4" type="ORF">L9S41_02225</name>
</gene>
<evidence type="ECO:0000259" key="3">
    <source>
        <dbReference type="PROSITE" id="PS50198"/>
    </source>
</evidence>
<evidence type="ECO:0000313" key="4">
    <source>
        <dbReference type="EMBL" id="UWZ80226.1"/>
    </source>
</evidence>
<evidence type="ECO:0000256" key="2">
    <source>
        <dbReference type="SAM" id="SignalP"/>
    </source>
</evidence>
<dbReference type="InterPro" id="IPR050245">
    <property type="entry name" value="PrsA_foldase"/>
</dbReference>
<feature type="chain" id="PRO_5046329530" evidence="2">
    <location>
        <begin position="29"/>
        <end position="319"/>
    </location>
</feature>
<organism evidence="4 5">
    <name type="scientific">Geoalkalibacter halelectricus</name>
    <dbReference type="NCBI Taxonomy" id="2847045"/>
    <lineage>
        <taxon>Bacteria</taxon>
        <taxon>Pseudomonadati</taxon>
        <taxon>Thermodesulfobacteriota</taxon>
        <taxon>Desulfuromonadia</taxon>
        <taxon>Desulfuromonadales</taxon>
        <taxon>Geoalkalibacteraceae</taxon>
        <taxon>Geoalkalibacter</taxon>
    </lineage>
</organism>
<dbReference type="EMBL" id="CP092109">
    <property type="protein sequence ID" value="UWZ80226.1"/>
    <property type="molecule type" value="Genomic_DNA"/>
</dbReference>
<sequence>MPMKTGVFSKISRRLPVVLLLVLALAGAGCREQTPDPEAAPLLLQINGRVITLEAFTRQFEQTLPPNHTLGQDEKDELRRVFLRQVIDRELALSEARRLGLSVPGEDLEAALVDFRRDYPEGEFESLLRTRGISLPQWRADLEERLLIDKVLAQEVYTRVEVSAEEIEDYYQAHRDEFDRAPQVRARQIVLDNQEQGEEILEQLRKGADFAEMAELFSLSPEGENGGDLGFFPQGEMPAEFDAVVFNLPAGSISDLVRSDYGYHIFLVEETRPARRLSLEEATPEITQSLRRSKEEIAHQQWLMELGAKAYIDVNWQLL</sequence>
<dbReference type="Gene3D" id="1.10.4030.10">
    <property type="entry name" value="Porin chaperone SurA, peptide-binding domain"/>
    <property type="match status" value="1"/>
</dbReference>
<evidence type="ECO:0000313" key="5">
    <source>
        <dbReference type="Proteomes" id="UP001060414"/>
    </source>
</evidence>
<dbReference type="SUPFAM" id="SSF109998">
    <property type="entry name" value="Triger factor/SurA peptide-binding domain-like"/>
    <property type="match status" value="1"/>
</dbReference>
<keyword evidence="2" id="KW-0732">Signal</keyword>
<feature type="domain" description="PpiC" evidence="3">
    <location>
        <begin position="181"/>
        <end position="270"/>
    </location>
</feature>
<dbReference type="InterPro" id="IPR027304">
    <property type="entry name" value="Trigger_fact/SurA_dom_sf"/>
</dbReference>
<feature type="signal peptide" evidence="2">
    <location>
        <begin position="1"/>
        <end position="28"/>
    </location>
</feature>
<accession>A0ABY5ZSL2</accession>
<proteinExistence type="predicted"/>
<dbReference type="Gene3D" id="3.10.50.40">
    <property type="match status" value="1"/>
</dbReference>
<dbReference type="Pfam" id="PF13145">
    <property type="entry name" value="Rotamase_2"/>
    <property type="match status" value="1"/>
</dbReference>
<dbReference type="SUPFAM" id="SSF54534">
    <property type="entry name" value="FKBP-like"/>
    <property type="match status" value="1"/>
</dbReference>
<dbReference type="PANTHER" id="PTHR47245:SF2">
    <property type="entry name" value="PEPTIDYL-PROLYL CIS-TRANS ISOMERASE HP_0175-RELATED"/>
    <property type="match status" value="1"/>
</dbReference>
<dbReference type="PROSITE" id="PS50198">
    <property type="entry name" value="PPIC_PPIASE_2"/>
    <property type="match status" value="1"/>
</dbReference>